<feature type="transmembrane region" description="Helical" evidence="9">
    <location>
        <begin position="347"/>
        <end position="368"/>
    </location>
</feature>
<comment type="caution">
    <text evidence="10">The sequence shown here is derived from an EMBL/GenBank/DDBJ whole genome shotgun (WGS) entry which is preliminary data.</text>
</comment>
<keyword evidence="7 9" id="KW-1133">Transmembrane helix</keyword>
<dbReference type="GO" id="GO:0015818">
    <property type="term" value="P:isoleucine transport"/>
    <property type="evidence" value="ECO:0007669"/>
    <property type="project" value="TreeGrafter"/>
</dbReference>
<keyword evidence="5 9" id="KW-0812">Transmembrane</keyword>
<reference evidence="10 11" key="1">
    <citation type="submission" date="2013-03" db="EMBL/GenBank/DDBJ databases">
        <title>Reference genome for the Human Microbiome Project.</title>
        <authorList>
            <person name="Aqrawi P."/>
            <person name="Ayvaz T."/>
            <person name="Bess C."/>
            <person name="Blankenburg K."/>
            <person name="Coyle M."/>
            <person name="Deng J."/>
            <person name="Forbes L."/>
            <person name="Fowler G."/>
            <person name="Francisco L."/>
            <person name="Fu Q."/>
            <person name="Gibbs R."/>
            <person name="Gross S."/>
            <person name="Gubbala S."/>
            <person name="Hale W."/>
            <person name="Hemphill L."/>
            <person name="Highlander S."/>
            <person name="Hirani K."/>
            <person name="Jackson L."/>
            <person name="Jakkamsetti A."/>
            <person name="Javaid M."/>
            <person name="Jayaseelan J.C."/>
            <person name="Jiang H."/>
            <person name="Joshi V."/>
            <person name="Korchina V."/>
            <person name="Kovar C."/>
            <person name="Lara F."/>
            <person name="Lee S."/>
            <person name="Liu Y."/>
            <person name="Mata R."/>
            <person name="Mathew T."/>
            <person name="Munidasa M."/>
            <person name="Muzny D."/>
            <person name="Nazareth L."/>
            <person name="Ngo R."/>
            <person name="Nguyen L."/>
            <person name="Nguyen N."/>
            <person name="Okwuonu G."/>
            <person name="Ongeri F."/>
            <person name="Palculict T."/>
            <person name="Patil S."/>
            <person name="Petrosino J."/>
            <person name="Pham C."/>
            <person name="Pham P."/>
            <person name="Pu L.-L."/>
            <person name="Qin X."/>
            <person name="Qu J."/>
            <person name="Reid J."/>
            <person name="Ross M."/>
            <person name="Ruth R."/>
            <person name="Saada N."/>
            <person name="San Lucas F."/>
            <person name="Santibanez J."/>
            <person name="Shang Y."/>
            <person name="Simmons D."/>
            <person name="Song X.-Z."/>
            <person name="Tang L.-Y."/>
            <person name="Thornton R."/>
            <person name="Warren J."/>
            <person name="Weissenberger G."/>
            <person name="Wilczek-Boney K."/>
            <person name="Worley K."/>
            <person name="Youmans B."/>
            <person name="Zhang J."/>
            <person name="Zhang L."/>
            <person name="Zhao Z."/>
            <person name="Zhou C."/>
            <person name="Zhu D."/>
            <person name="Zhu Y."/>
        </authorList>
    </citation>
    <scope>NUCLEOTIDE SEQUENCE [LARGE SCALE GENOMIC DNA]</scope>
    <source>
        <strain evidence="10 11">F0333</strain>
    </source>
</reference>
<dbReference type="STRING" id="888050.HMPREF9004_1460"/>
<feature type="transmembrane region" description="Helical" evidence="9">
    <location>
        <begin position="421"/>
        <end position="440"/>
    </location>
</feature>
<evidence type="ECO:0000313" key="10">
    <source>
        <dbReference type="EMBL" id="ENO17550.1"/>
    </source>
</evidence>
<dbReference type="AlphaFoldDB" id="N6W4T8"/>
<name>N6W4T8_9ACTO</name>
<dbReference type="PATRIC" id="fig|888050.3.peg.1398"/>
<dbReference type="PANTHER" id="PTHR30588:SF7">
    <property type="entry name" value="BRANCHED-CHAIN AMINO ACID CARRIER PROTEIN SAOUHSC_01411-RELATED"/>
    <property type="match status" value="1"/>
</dbReference>
<evidence type="ECO:0000313" key="11">
    <source>
        <dbReference type="Proteomes" id="UP000013015"/>
    </source>
</evidence>
<evidence type="ECO:0000256" key="2">
    <source>
        <dbReference type="ARBA" id="ARBA00008540"/>
    </source>
</evidence>
<feature type="transmembrane region" description="Helical" evidence="9">
    <location>
        <begin position="17"/>
        <end position="36"/>
    </location>
</feature>
<evidence type="ECO:0000256" key="5">
    <source>
        <dbReference type="ARBA" id="ARBA00022692"/>
    </source>
</evidence>
<dbReference type="InterPro" id="IPR004685">
    <property type="entry name" value="Brnchd-chn_aa_trnsp_Livcs"/>
</dbReference>
<dbReference type="Proteomes" id="UP000013015">
    <property type="component" value="Unassembled WGS sequence"/>
</dbReference>
<comment type="similarity">
    <text evidence="2">Belongs to the branched chain amino acid transporter family.</text>
</comment>
<keyword evidence="11" id="KW-1185">Reference proteome</keyword>
<feature type="transmembrane region" description="Helical" evidence="9">
    <location>
        <begin position="126"/>
        <end position="146"/>
    </location>
</feature>
<feature type="transmembrane region" description="Helical" evidence="9">
    <location>
        <begin position="320"/>
        <end position="341"/>
    </location>
</feature>
<dbReference type="RefSeq" id="WP_005963816.1">
    <property type="nucleotide sequence ID" value="NZ_CP040505.1"/>
</dbReference>
<dbReference type="EMBL" id="AQHZ01000024">
    <property type="protein sequence ID" value="ENO17550.1"/>
    <property type="molecule type" value="Genomic_DNA"/>
</dbReference>
<evidence type="ECO:0000256" key="9">
    <source>
        <dbReference type="SAM" id="Phobius"/>
    </source>
</evidence>
<feature type="transmembrane region" description="Helical" evidence="9">
    <location>
        <begin position="87"/>
        <end position="106"/>
    </location>
</feature>
<dbReference type="GO" id="GO:0005886">
    <property type="term" value="C:plasma membrane"/>
    <property type="evidence" value="ECO:0007669"/>
    <property type="project" value="UniProtKB-SubCell"/>
</dbReference>
<evidence type="ECO:0000256" key="4">
    <source>
        <dbReference type="ARBA" id="ARBA00022475"/>
    </source>
</evidence>
<feature type="transmembrane region" description="Helical" evidence="9">
    <location>
        <begin position="48"/>
        <end position="75"/>
    </location>
</feature>
<organism evidence="10 11">
    <name type="scientific">Schaalia cardiffensis F0333</name>
    <dbReference type="NCBI Taxonomy" id="888050"/>
    <lineage>
        <taxon>Bacteria</taxon>
        <taxon>Bacillati</taxon>
        <taxon>Actinomycetota</taxon>
        <taxon>Actinomycetes</taxon>
        <taxon>Actinomycetales</taxon>
        <taxon>Actinomycetaceae</taxon>
        <taxon>Schaalia</taxon>
    </lineage>
</organism>
<feature type="transmembrane region" description="Helical" evidence="9">
    <location>
        <begin position="158"/>
        <end position="178"/>
    </location>
</feature>
<keyword evidence="3" id="KW-0813">Transport</keyword>
<gene>
    <name evidence="10" type="primary">brnQ</name>
    <name evidence="10" type="ORF">HMPREF9004_1460</name>
</gene>
<evidence type="ECO:0000256" key="1">
    <source>
        <dbReference type="ARBA" id="ARBA00004651"/>
    </source>
</evidence>
<evidence type="ECO:0000256" key="7">
    <source>
        <dbReference type="ARBA" id="ARBA00022989"/>
    </source>
</evidence>
<dbReference type="GO" id="GO:0015820">
    <property type="term" value="P:L-leucine transport"/>
    <property type="evidence" value="ECO:0007669"/>
    <property type="project" value="TreeGrafter"/>
</dbReference>
<feature type="transmembrane region" description="Helical" evidence="9">
    <location>
        <begin position="238"/>
        <end position="259"/>
    </location>
</feature>
<keyword evidence="4" id="KW-1003">Cell membrane</keyword>
<dbReference type="GO" id="GO:0015190">
    <property type="term" value="F:L-leucine transmembrane transporter activity"/>
    <property type="evidence" value="ECO:0007669"/>
    <property type="project" value="TreeGrafter"/>
</dbReference>
<dbReference type="HOGENOM" id="CLU_036807_0_1_11"/>
<evidence type="ECO:0000256" key="3">
    <source>
        <dbReference type="ARBA" id="ARBA00022448"/>
    </source>
</evidence>
<protein>
    <submittedName>
        <fullName evidence="10">LIVCS family branched chain amino acid:cation symporter</fullName>
    </submittedName>
</protein>
<dbReference type="PANTHER" id="PTHR30588">
    <property type="entry name" value="BRANCHED-CHAIN AMINO ACID TRANSPORT SYSTEM 2 CARRIER PROTEIN"/>
    <property type="match status" value="1"/>
</dbReference>
<dbReference type="GO" id="GO:0005304">
    <property type="term" value="F:L-valine transmembrane transporter activity"/>
    <property type="evidence" value="ECO:0007669"/>
    <property type="project" value="TreeGrafter"/>
</dbReference>
<dbReference type="eggNOG" id="COG1114">
    <property type="taxonomic scope" value="Bacteria"/>
</dbReference>
<feature type="transmembrane region" description="Helical" evidence="9">
    <location>
        <begin position="380"/>
        <end position="401"/>
    </location>
</feature>
<evidence type="ECO:0000256" key="6">
    <source>
        <dbReference type="ARBA" id="ARBA00022970"/>
    </source>
</evidence>
<evidence type="ECO:0000256" key="8">
    <source>
        <dbReference type="ARBA" id="ARBA00023136"/>
    </source>
</evidence>
<dbReference type="NCBIfam" id="TIGR00796">
    <property type="entry name" value="livcs"/>
    <property type="match status" value="1"/>
</dbReference>
<sequence length="447" mass="46815">MSTTVETGKKRTSSVRLIATSLTLFSMFFGAGNLIFPPMIGVEAGTSFLPAITGFLLGGVALPVLSIIVIALSGTDLRDLSNRGGRIFGVIFSCAVYLSIGAFYALPRTGAVSFSTAVSPLTGWTSTSVSVIFNALFFALAFYLSWKPGEIIDRLGKILTPLLLGLLTLLAIVSVFTFDSTPGAPSEQYASHPLTAGILSGYLTMDSLGGLAFGIIVVTSFTRTGGGIGAKTVKRTSIAATIAGGLLALVYLSLGLIGLKMPGAHAFDNGAELLSQASNLALGPFGQIAFGLIVVTACMTTAVGLLVATSEFFARLMPKIRYETWLAGFAIISFIIASAGLNKVLAVAGPIIGLLYPVAITIIFITIFTHPLRHITRCELAFKLAAWTASALSILATLQDLGIAAESIEGFIGWLPGHAESVAWVIPTILMAIIGLLIDFRLARSRN</sequence>
<accession>N6W4T8</accession>
<keyword evidence="8 9" id="KW-0472">Membrane</keyword>
<dbReference type="GO" id="GO:0015188">
    <property type="term" value="F:L-isoleucine transmembrane transporter activity"/>
    <property type="evidence" value="ECO:0007669"/>
    <property type="project" value="TreeGrafter"/>
</dbReference>
<dbReference type="Pfam" id="PF05525">
    <property type="entry name" value="Branch_AA_trans"/>
    <property type="match status" value="1"/>
</dbReference>
<feature type="transmembrane region" description="Helical" evidence="9">
    <location>
        <begin position="288"/>
        <end position="308"/>
    </location>
</feature>
<proteinExistence type="inferred from homology"/>
<comment type="subcellular location">
    <subcellularLocation>
        <location evidence="1">Cell membrane</location>
        <topology evidence="1">Multi-pass membrane protein</topology>
    </subcellularLocation>
</comment>
<keyword evidence="6" id="KW-0029">Amino-acid transport</keyword>